<comment type="caution">
    <text evidence="1">The sequence shown here is derived from an EMBL/GenBank/DDBJ whole genome shotgun (WGS) entry which is preliminary data.</text>
</comment>
<name>A0ABS6BLN5_9SPHN</name>
<dbReference type="Pfam" id="PF00132">
    <property type="entry name" value="Hexapep"/>
    <property type="match status" value="1"/>
</dbReference>
<gene>
    <name evidence="1" type="ORF">KOF26_15260</name>
</gene>
<keyword evidence="2" id="KW-1185">Reference proteome</keyword>
<organism evidence="1 2">
    <name type="scientific">Sphingomonas quercus</name>
    <dbReference type="NCBI Taxonomy" id="2842451"/>
    <lineage>
        <taxon>Bacteria</taxon>
        <taxon>Pseudomonadati</taxon>
        <taxon>Pseudomonadota</taxon>
        <taxon>Alphaproteobacteria</taxon>
        <taxon>Sphingomonadales</taxon>
        <taxon>Sphingomonadaceae</taxon>
        <taxon>Sphingomonas</taxon>
    </lineage>
</organism>
<proteinExistence type="predicted"/>
<dbReference type="PANTHER" id="PTHR13061:SF29">
    <property type="entry name" value="GAMMA CARBONIC ANHYDRASE-LIKE 1, MITOCHONDRIAL-RELATED"/>
    <property type="match status" value="1"/>
</dbReference>
<dbReference type="InterPro" id="IPR050484">
    <property type="entry name" value="Transf_Hexapept/Carb_Anhydrase"/>
</dbReference>
<dbReference type="RefSeq" id="WP_216326939.1">
    <property type="nucleotide sequence ID" value="NZ_JAHKRT010000009.1"/>
</dbReference>
<accession>A0ABS6BLN5</accession>
<evidence type="ECO:0000313" key="1">
    <source>
        <dbReference type="EMBL" id="MBU3079216.1"/>
    </source>
</evidence>
<dbReference type="PANTHER" id="PTHR13061">
    <property type="entry name" value="DYNACTIN SUBUNIT P25"/>
    <property type="match status" value="1"/>
</dbReference>
<sequence length="173" mass="17710">MSLHTLDQETPVLADPDRVYIAPGARLIGRIHVGLDVSIWFNVVIRGDNDLIAIGDRTNIQDGAIVHADPGVPATIGPDCTIGHRAIVHGATIGAGSLIGMGATVLNGAVIGANSLVGANALVTEGKVFPEGSLIVGTPAKLVRPLTPAEIEGLRKSAEGYVANGRRFAAGLS</sequence>
<dbReference type="InterPro" id="IPR047324">
    <property type="entry name" value="LbH_gamma_CA-like"/>
</dbReference>
<dbReference type="CDD" id="cd04645">
    <property type="entry name" value="LbH_gamma_CA_like"/>
    <property type="match status" value="1"/>
</dbReference>
<dbReference type="Proteomes" id="UP000776276">
    <property type="component" value="Unassembled WGS sequence"/>
</dbReference>
<dbReference type="InterPro" id="IPR001451">
    <property type="entry name" value="Hexapep"/>
</dbReference>
<protein>
    <submittedName>
        <fullName evidence="1">Gamma carbonic anhydrase family protein</fullName>
    </submittedName>
</protein>
<dbReference type="EMBL" id="JAHKRT010000009">
    <property type="protein sequence ID" value="MBU3079216.1"/>
    <property type="molecule type" value="Genomic_DNA"/>
</dbReference>
<reference evidence="1 2" key="1">
    <citation type="submission" date="2021-06" db="EMBL/GenBank/DDBJ databases">
        <title>Sphingomonas sp. XMGL2, whole genome shotgun sequencing project.</title>
        <authorList>
            <person name="Zhao G."/>
            <person name="Shen L."/>
        </authorList>
    </citation>
    <scope>NUCLEOTIDE SEQUENCE [LARGE SCALE GENOMIC DNA]</scope>
    <source>
        <strain evidence="1 2">XMGL2</strain>
    </source>
</reference>
<evidence type="ECO:0000313" key="2">
    <source>
        <dbReference type="Proteomes" id="UP000776276"/>
    </source>
</evidence>